<dbReference type="EMBL" id="AP026560">
    <property type="protein sequence ID" value="BDP42291.1"/>
    <property type="molecule type" value="Genomic_DNA"/>
</dbReference>
<evidence type="ECO:0000313" key="2">
    <source>
        <dbReference type="Proteomes" id="UP001064971"/>
    </source>
</evidence>
<evidence type="ECO:0000313" key="1">
    <source>
        <dbReference type="EMBL" id="BDP42291.1"/>
    </source>
</evidence>
<accession>A0ABM8AEX7</accession>
<dbReference type="Proteomes" id="UP001064971">
    <property type="component" value="Chromosome"/>
</dbReference>
<protein>
    <submittedName>
        <fullName evidence="1">Uncharacterized protein</fullName>
    </submittedName>
</protein>
<proteinExistence type="predicted"/>
<sequence>MAPDGSGSGRVSAVRTEYRVGSVTGPFAACDNVNNAVATTQVSVYFSVSGSVQNVNVGLYGNNSSQYDANYNTTVTGEQLYTVDTSGNYRLTFNANPATGGFLPQSIVVTPTRAKVKIVSVDQQAAGSFHTRLTVNTGTATYNFSSRNIAGGNVLVYPNCTVVSVTGEDV</sequence>
<keyword evidence="2" id="KW-1185">Reference proteome</keyword>
<gene>
    <name evidence="1" type="ORF">DAETH_22600</name>
</gene>
<organism evidence="1 2">
    <name type="scientific">Deinococcus aetherius</name>
    <dbReference type="NCBI Taxonomy" id="200252"/>
    <lineage>
        <taxon>Bacteria</taxon>
        <taxon>Thermotogati</taxon>
        <taxon>Deinococcota</taxon>
        <taxon>Deinococci</taxon>
        <taxon>Deinococcales</taxon>
        <taxon>Deinococcaceae</taxon>
        <taxon>Deinococcus</taxon>
    </lineage>
</organism>
<reference evidence="1" key="1">
    <citation type="submission" date="2022-07" db="EMBL/GenBank/DDBJ databases">
        <title>Complete Genome Sequence of the Radioresistant Bacterium Deinococcus aetherius ST0316, Isolated from the Air Dust collected in Lower Stratosphere above Japan.</title>
        <authorList>
            <person name="Satoh K."/>
            <person name="Hagiwara K."/>
            <person name="Katsumata K."/>
            <person name="Kubo A."/>
            <person name="Yokobori S."/>
            <person name="Yamagishi A."/>
            <person name="Oono Y."/>
            <person name="Narumi I."/>
        </authorList>
    </citation>
    <scope>NUCLEOTIDE SEQUENCE</scope>
    <source>
        <strain evidence="1">ST0316</strain>
    </source>
</reference>
<name>A0ABM8AEX7_9DEIO</name>